<feature type="transmembrane region" description="Helical" evidence="1">
    <location>
        <begin position="156"/>
        <end position="176"/>
    </location>
</feature>
<dbReference type="Proteomes" id="UP000789508">
    <property type="component" value="Unassembled WGS sequence"/>
</dbReference>
<comment type="caution">
    <text evidence="2">The sequence shown here is derived from an EMBL/GenBank/DDBJ whole genome shotgun (WGS) entry which is preliminary data.</text>
</comment>
<dbReference type="AlphaFoldDB" id="A0A9N9G2I5"/>
<protein>
    <submittedName>
        <fullName evidence="2">1420_t:CDS:1</fullName>
    </submittedName>
</protein>
<name>A0A9N9G2I5_9GLOM</name>
<keyword evidence="3" id="KW-1185">Reference proteome</keyword>
<evidence type="ECO:0000313" key="3">
    <source>
        <dbReference type="Proteomes" id="UP000789508"/>
    </source>
</evidence>
<keyword evidence="1" id="KW-0812">Transmembrane</keyword>
<feature type="transmembrane region" description="Helical" evidence="1">
    <location>
        <begin position="188"/>
        <end position="209"/>
    </location>
</feature>
<dbReference type="EMBL" id="CAJVPS010002814">
    <property type="protein sequence ID" value="CAG8577067.1"/>
    <property type="molecule type" value="Genomic_DNA"/>
</dbReference>
<keyword evidence="1" id="KW-1133">Transmembrane helix</keyword>
<reference evidence="2" key="1">
    <citation type="submission" date="2021-06" db="EMBL/GenBank/DDBJ databases">
        <authorList>
            <person name="Kallberg Y."/>
            <person name="Tangrot J."/>
            <person name="Rosling A."/>
        </authorList>
    </citation>
    <scope>NUCLEOTIDE SEQUENCE</scope>
    <source>
        <strain evidence="2">FL130A</strain>
    </source>
</reference>
<organism evidence="2 3">
    <name type="scientific">Ambispora leptoticha</name>
    <dbReference type="NCBI Taxonomy" id="144679"/>
    <lineage>
        <taxon>Eukaryota</taxon>
        <taxon>Fungi</taxon>
        <taxon>Fungi incertae sedis</taxon>
        <taxon>Mucoromycota</taxon>
        <taxon>Glomeromycotina</taxon>
        <taxon>Glomeromycetes</taxon>
        <taxon>Archaeosporales</taxon>
        <taxon>Ambisporaceae</taxon>
        <taxon>Ambispora</taxon>
    </lineage>
</organism>
<sequence length="306" mass="35137">MLIHEINALEAIKNKVRETNRKANEIDELFEKILKFLLEQNSNLISRWKSLKNEWKELIRSSRQDAKSLSDFILYFKNELLPQLNSAYSHEQKQEYITEVLIHRISREREESKQHLEKFNKLREDIIAFSIRFKRIQDIEKLTSDLATLNAECSSINITIGCLVAAFVIGGLVIFGGPWAKSILNYKYAKLAALISSFIGSSFVIYKFVQKGGKKKEIEEINKVLNAESNINKITEDMKSLGGLWEYFEMLFTNYAKSLGQTTIDLSNAGNNGFSLDRINSNINHSTMELVKLASYLDLYAANITF</sequence>
<keyword evidence="1" id="KW-0472">Membrane</keyword>
<evidence type="ECO:0000256" key="1">
    <source>
        <dbReference type="SAM" id="Phobius"/>
    </source>
</evidence>
<gene>
    <name evidence="2" type="ORF">ALEPTO_LOCUS7083</name>
</gene>
<evidence type="ECO:0000313" key="2">
    <source>
        <dbReference type="EMBL" id="CAG8577067.1"/>
    </source>
</evidence>
<proteinExistence type="predicted"/>
<accession>A0A9N9G2I5</accession>